<name>A0A060SXM9_BLAAD</name>
<sequence>MYTPGPDSASCAGQNTCSNKVGKVVRSACIQCRSRKIKCNGKQPCHNCLERQEQCEYVKSRRGLIKSRRKKLSDDFYHVFMGEAELPVEPCPLGQGSSNSAAAMDSNEMSDEIDETTLANQLESISSVKATKTIGDLTANLHTFTSAYLRYFHSAHPFVKVNGNGIATRHEPLLLAIAAIASRWTSFKSVGSAFADLSVERLGSCVEDVQAMIILAIDYHSRGKTSVALKLLQRASSIEIEANKETELTIRELWMILVIFQALGAPVNAVEKSTDTYPNFMAHYKRLIFSPDMFTPTAFRVFAFQVLDAVNRKEPMEEMDNVISTLLFTLPSPADNEEIFTAHCIANFSRLMLHRRLAQESLAFYIALANCMDSNEFLNLMDPAEKPDPNSADLTQQNAVRQCDMSSAAIIKLAQRSSPGELDHHSPVAVCPLAFASLVQLALLYGPNQDSEERSVSAVGVGLSALRRMATKWDNAGMLVYEIQNLSTLLLSD</sequence>
<dbReference type="PANTHER" id="PTHR47431">
    <property type="entry name" value="ZN(II)2CYS6 TRANSCRIPTION FACTOR (EUROFUNG)-RELATED"/>
    <property type="match status" value="1"/>
</dbReference>
<dbReference type="InterPro" id="IPR001138">
    <property type="entry name" value="Zn2Cys6_DnaBD"/>
</dbReference>
<accession>A0A060SXM9</accession>
<dbReference type="GO" id="GO:0008270">
    <property type="term" value="F:zinc ion binding"/>
    <property type="evidence" value="ECO:0007669"/>
    <property type="project" value="InterPro"/>
</dbReference>
<dbReference type="CDD" id="cd12148">
    <property type="entry name" value="fungal_TF_MHR"/>
    <property type="match status" value="1"/>
</dbReference>
<feature type="domain" description="Zn(2)-C6 fungal-type" evidence="1">
    <location>
        <begin position="28"/>
        <end position="57"/>
    </location>
</feature>
<evidence type="ECO:0000259" key="1">
    <source>
        <dbReference type="PROSITE" id="PS50048"/>
    </source>
</evidence>
<dbReference type="SUPFAM" id="SSF57701">
    <property type="entry name" value="Zn2/Cys6 DNA-binding domain"/>
    <property type="match status" value="1"/>
</dbReference>
<protein>
    <submittedName>
        <fullName evidence="2">ARAD1A14124p</fullName>
    </submittedName>
</protein>
<dbReference type="GO" id="GO:0000981">
    <property type="term" value="F:DNA-binding transcription factor activity, RNA polymerase II-specific"/>
    <property type="evidence" value="ECO:0007669"/>
    <property type="project" value="InterPro"/>
</dbReference>
<dbReference type="Pfam" id="PF00172">
    <property type="entry name" value="Zn_clus"/>
    <property type="match status" value="1"/>
</dbReference>
<evidence type="ECO:0000313" key="2">
    <source>
        <dbReference type="EMBL" id="CDP33650.1"/>
    </source>
</evidence>
<dbReference type="PANTHER" id="PTHR47431:SF1">
    <property type="entry name" value="ZN(II)2CYS6 TRANSCRIPTION FACTOR (EUROFUNG)"/>
    <property type="match status" value="1"/>
</dbReference>
<dbReference type="PhylomeDB" id="A0A060SXM9"/>
<dbReference type="SMART" id="SM00066">
    <property type="entry name" value="GAL4"/>
    <property type="match status" value="1"/>
</dbReference>
<organism evidence="2">
    <name type="scientific">Blastobotrys adeninivorans</name>
    <name type="common">Yeast</name>
    <name type="synonym">Arxula adeninivorans</name>
    <dbReference type="NCBI Taxonomy" id="409370"/>
    <lineage>
        <taxon>Eukaryota</taxon>
        <taxon>Fungi</taxon>
        <taxon>Dikarya</taxon>
        <taxon>Ascomycota</taxon>
        <taxon>Saccharomycotina</taxon>
        <taxon>Dipodascomycetes</taxon>
        <taxon>Dipodascales</taxon>
        <taxon>Trichomonascaceae</taxon>
        <taxon>Blastobotrys</taxon>
    </lineage>
</organism>
<reference evidence="2" key="1">
    <citation type="submission" date="2014-02" db="EMBL/GenBank/DDBJ databases">
        <authorList>
            <person name="Genoscope - CEA"/>
        </authorList>
    </citation>
    <scope>NUCLEOTIDE SEQUENCE</scope>
    <source>
        <strain evidence="2">LS3</strain>
    </source>
</reference>
<dbReference type="PROSITE" id="PS50048">
    <property type="entry name" value="ZN2_CY6_FUNGAL_2"/>
    <property type="match status" value="1"/>
</dbReference>
<proteinExistence type="predicted"/>
<reference evidence="2" key="2">
    <citation type="submission" date="2014-06" db="EMBL/GenBank/DDBJ databases">
        <title>The complete genome of Blastobotrys (Arxula) adeninivorans LS3 - a yeast of biotechnological interest.</title>
        <authorList>
            <person name="Kunze G."/>
            <person name="Gaillardin C."/>
            <person name="Czernicka M."/>
            <person name="Durrens P."/>
            <person name="Martin T."/>
            <person name="Boer E."/>
            <person name="Gabaldon T."/>
            <person name="Cruz J."/>
            <person name="Talla E."/>
            <person name="Marck C."/>
            <person name="Goffeau A."/>
            <person name="Barbe V."/>
            <person name="Baret P."/>
            <person name="Baronian K."/>
            <person name="Beier S."/>
            <person name="Bleykasten C."/>
            <person name="Bode R."/>
            <person name="Casaregola S."/>
            <person name="Despons L."/>
            <person name="Fairhead C."/>
            <person name="Giersberg M."/>
            <person name="Gierski P."/>
            <person name="Hahnel U."/>
            <person name="Hartmann A."/>
            <person name="Jankowska D."/>
            <person name="Jubin C."/>
            <person name="Jung P."/>
            <person name="Lafontaine I."/>
            <person name="Leh-Louis V."/>
            <person name="Lemaire M."/>
            <person name="Marcet-Houben M."/>
            <person name="Mascher M."/>
            <person name="Morel G."/>
            <person name="Richard G.-F."/>
            <person name="Riechen J."/>
            <person name="Sacerdot C."/>
            <person name="Sarkar A."/>
            <person name="Savel G."/>
            <person name="Schacherer J."/>
            <person name="Sherman D."/>
            <person name="Straub M.-L."/>
            <person name="Stein N."/>
            <person name="Thierry A."/>
            <person name="Trautwein-Schult A."/>
            <person name="Westhof E."/>
            <person name="Worch S."/>
            <person name="Dujon B."/>
            <person name="Souciet J.-L."/>
            <person name="Wincker P."/>
            <person name="Scholz U."/>
            <person name="Neuveglise N."/>
        </authorList>
    </citation>
    <scope>NUCLEOTIDE SEQUENCE</scope>
    <source>
        <strain evidence="2">LS3</strain>
    </source>
</reference>
<dbReference type="EMBL" id="HG937691">
    <property type="protein sequence ID" value="CDP33650.1"/>
    <property type="molecule type" value="Genomic_DNA"/>
</dbReference>
<dbReference type="AlphaFoldDB" id="A0A060SXM9"/>
<dbReference type="CDD" id="cd00067">
    <property type="entry name" value="GAL4"/>
    <property type="match status" value="1"/>
</dbReference>
<gene>
    <name evidence="2" type="ORF">GNLVRS02_ARAD1A14124g</name>
</gene>
<dbReference type="InterPro" id="IPR036864">
    <property type="entry name" value="Zn2-C6_fun-type_DNA-bd_sf"/>
</dbReference>
<dbReference type="PROSITE" id="PS00463">
    <property type="entry name" value="ZN2_CY6_FUNGAL_1"/>
    <property type="match status" value="1"/>
</dbReference>
<dbReference type="Gene3D" id="4.10.240.10">
    <property type="entry name" value="Zn(2)-C6 fungal-type DNA-binding domain"/>
    <property type="match status" value="1"/>
</dbReference>